<proteinExistence type="predicted"/>
<name>A0ABP8TVH6_9ACTN</name>
<evidence type="ECO:0000256" key="1">
    <source>
        <dbReference type="SAM" id="MobiDB-lite"/>
    </source>
</evidence>
<feature type="region of interest" description="Disordered" evidence="1">
    <location>
        <begin position="230"/>
        <end position="336"/>
    </location>
</feature>
<evidence type="ECO:0000313" key="3">
    <source>
        <dbReference type="Proteomes" id="UP001500212"/>
    </source>
</evidence>
<dbReference type="RefSeq" id="WP_345365435.1">
    <property type="nucleotide sequence ID" value="NZ_BAABHJ010000039.1"/>
</dbReference>
<organism evidence="2 3">
    <name type="scientific">Actinoallomurus liliacearum</name>
    <dbReference type="NCBI Taxonomy" id="1080073"/>
    <lineage>
        <taxon>Bacteria</taxon>
        <taxon>Bacillati</taxon>
        <taxon>Actinomycetota</taxon>
        <taxon>Actinomycetes</taxon>
        <taxon>Streptosporangiales</taxon>
        <taxon>Thermomonosporaceae</taxon>
        <taxon>Actinoallomurus</taxon>
    </lineage>
</organism>
<accession>A0ABP8TVH6</accession>
<feature type="compositionally biased region" description="Basic residues" evidence="1">
    <location>
        <begin position="300"/>
        <end position="315"/>
    </location>
</feature>
<reference evidence="3" key="1">
    <citation type="journal article" date="2019" name="Int. J. Syst. Evol. Microbiol.">
        <title>The Global Catalogue of Microorganisms (GCM) 10K type strain sequencing project: providing services to taxonomists for standard genome sequencing and annotation.</title>
        <authorList>
            <consortium name="The Broad Institute Genomics Platform"/>
            <consortium name="The Broad Institute Genome Sequencing Center for Infectious Disease"/>
            <person name="Wu L."/>
            <person name="Ma J."/>
        </authorList>
    </citation>
    <scope>NUCLEOTIDE SEQUENCE [LARGE SCALE GENOMIC DNA]</scope>
    <source>
        <strain evidence="3">JCM 17938</strain>
    </source>
</reference>
<evidence type="ECO:0000313" key="2">
    <source>
        <dbReference type="EMBL" id="GAA4617195.1"/>
    </source>
</evidence>
<dbReference type="Proteomes" id="UP001500212">
    <property type="component" value="Unassembled WGS sequence"/>
</dbReference>
<keyword evidence="3" id="KW-1185">Reference proteome</keyword>
<sequence length="336" mass="36114">MASTFYLLTAGPNPIALDGSAIGHGLPRRLIPLGELRAILLHPATGRACRDAAWRHLIDQARTQRPAWTIAAAGVALPALRKMATELAEGYRGDAADIDSAVLTGFLEGLRRIEVDRPGVITRLRWCAYRAGITARYTRDGLMPMPSPVAESQPPPAPWGHPDLILFDAVAKGVLSPLQAELIGRSRLEDLTLKDAAAELGLGYEAACKTRQRGEARLVTAMKNGDVEHRLSAHRPNPGLNKASGGNLEPGRVRGRSTISDGTPDTDGSAKDPNEKGAFCKGPAPSPTPTGPRDDISTRGAHRRHRSGDRRRYRGPRACTRRPGDGRTRRPDGDAS</sequence>
<feature type="compositionally biased region" description="Basic and acidic residues" evidence="1">
    <location>
        <begin position="322"/>
        <end position="336"/>
    </location>
</feature>
<evidence type="ECO:0008006" key="4">
    <source>
        <dbReference type="Google" id="ProtNLM"/>
    </source>
</evidence>
<gene>
    <name evidence="2" type="ORF">GCM10023195_76640</name>
</gene>
<protein>
    <recommendedName>
        <fullName evidence="4">Sigma-70 family RNA polymerase sigma factor</fullName>
    </recommendedName>
</protein>
<dbReference type="EMBL" id="BAABHJ010000039">
    <property type="protein sequence ID" value="GAA4617195.1"/>
    <property type="molecule type" value="Genomic_DNA"/>
</dbReference>
<comment type="caution">
    <text evidence="2">The sequence shown here is derived from an EMBL/GenBank/DDBJ whole genome shotgun (WGS) entry which is preliminary data.</text>
</comment>